<evidence type="ECO:0000256" key="3">
    <source>
        <dbReference type="ARBA" id="ARBA00022729"/>
    </source>
</evidence>
<keyword evidence="3 5" id="KW-0732">Signal</keyword>
<dbReference type="RefSeq" id="WP_090922695.1">
    <property type="nucleotide sequence ID" value="NZ_CP016180.1"/>
</dbReference>
<dbReference type="GeneID" id="83544628"/>
<dbReference type="GO" id="GO:0046872">
    <property type="term" value="F:metal ion binding"/>
    <property type="evidence" value="ECO:0007669"/>
    <property type="project" value="UniProtKB-KW"/>
</dbReference>
<dbReference type="EMBL" id="FOBN01000021">
    <property type="protein sequence ID" value="SEM50547.1"/>
    <property type="molecule type" value="Genomic_DNA"/>
</dbReference>
<feature type="binding site" evidence="4">
    <location>
        <position position="55"/>
    </location>
    <ligand>
        <name>molybdate</name>
        <dbReference type="ChEBI" id="CHEBI:36264"/>
    </ligand>
</feature>
<accession>A0A1H7YZ70</accession>
<dbReference type="PANTHER" id="PTHR30632:SF14">
    <property type="entry name" value="TUNGSTATE_MOLYBDATE_CHROMATE-BINDING PROTEIN MODA"/>
    <property type="match status" value="1"/>
</dbReference>
<dbReference type="GO" id="GO:0030973">
    <property type="term" value="F:molybdate ion binding"/>
    <property type="evidence" value="ECO:0007669"/>
    <property type="project" value="InterPro"/>
</dbReference>
<dbReference type="InterPro" id="IPR044084">
    <property type="entry name" value="AvModA-like_subst-bd"/>
</dbReference>
<evidence type="ECO:0000313" key="9">
    <source>
        <dbReference type="Proteomes" id="UP000198883"/>
    </source>
</evidence>
<organism evidence="8 9">
    <name type="scientific">Phocoenobacter skyensis</name>
    <dbReference type="NCBI Taxonomy" id="97481"/>
    <lineage>
        <taxon>Bacteria</taxon>
        <taxon>Pseudomonadati</taxon>
        <taxon>Pseudomonadota</taxon>
        <taxon>Gammaproteobacteria</taxon>
        <taxon>Pasteurellales</taxon>
        <taxon>Pasteurellaceae</taxon>
        <taxon>Phocoenobacter</taxon>
    </lineage>
</organism>
<dbReference type="EMBL" id="JASAYT010000052">
    <property type="protein sequence ID" value="MDP8175889.1"/>
    <property type="molecule type" value="Genomic_DNA"/>
</dbReference>
<dbReference type="AlphaFoldDB" id="A0A1H7YZ70"/>
<dbReference type="InterPro" id="IPR005950">
    <property type="entry name" value="ModA"/>
</dbReference>
<dbReference type="SUPFAM" id="SSF53850">
    <property type="entry name" value="Periplasmic binding protein-like II"/>
    <property type="match status" value="1"/>
</dbReference>
<evidence type="ECO:0000313" key="7">
    <source>
        <dbReference type="EMBL" id="MDP8175889.1"/>
    </source>
</evidence>
<proteinExistence type="inferred from homology"/>
<feature type="signal peptide" evidence="5">
    <location>
        <begin position="1"/>
        <end position="19"/>
    </location>
</feature>
<protein>
    <submittedName>
        <fullName evidence="6">Molybdate ABC transporter substrate-binding protein</fullName>
    </submittedName>
    <submittedName>
        <fullName evidence="8">Molybdate transport system substrate-binding protein</fullName>
    </submittedName>
</protein>
<comment type="similarity">
    <text evidence="1">Belongs to the bacterial solute-binding protein ModA family.</text>
</comment>
<dbReference type="Pfam" id="PF13531">
    <property type="entry name" value="SBP_bac_11"/>
    <property type="match status" value="1"/>
</dbReference>
<keyword evidence="2 4" id="KW-0479">Metal-binding</keyword>
<feature type="binding site" evidence="4">
    <location>
        <position position="161"/>
    </location>
    <ligand>
        <name>molybdate</name>
        <dbReference type="ChEBI" id="CHEBI:36264"/>
    </ligand>
</feature>
<evidence type="ECO:0000256" key="2">
    <source>
        <dbReference type="ARBA" id="ARBA00022723"/>
    </source>
</evidence>
<dbReference type="Proteomes" id="UP000198883">
    <property type="component" value="Unassembled WGS sequence"/>
</dbReference>
<dbReference type="CDD" id="cd13539">
    <property type="entry name" value="PBP2_AvModA"/>
    <property type="match status" value="1"/>
</dbReference>
<dbReference type="OrthoDB" id="9785015at2"/>
<dbReference type="Proteomes" id="UP001231736">
    <property type="component" value="Unassembled WGS sequence"/>
</dbReference>
<evidence type="ECO:0000313" key="10">
    <source>
        <dbReference type="Proteomes" id="UP001224812"/>
    </source>
</evidence>
<evidence type="ECO:0000313" key="8">
    <source>
        <dbReference type="EMBL" id="SEM50547.1"/>
    </source>
</evidence>
<dbReference type="InterPro" id="IPR050682">
    <property type="entry name" value="ModA/WtpA"/>
</dbReference>
<keyword evidence="10" id="KW-1185">Reference proteome</keyword>
<dbReference type="PANTHER" id="PTHR30632">
    <property type="entry name" value="MOLYBDATE-BINDING PERIPLASMIC PROTEIN"/>
    <property type="match status" value="1"/>
</dbReference>
<reference evidence="6 10" key="3">
    <citation type="journal article" date="2023" name="Front. Microbiol.">
        <title>Phylogeography and host specificity of Pasteurellaceae pathogenic to sea-farmed fish in the north-east Atlantic.</title>
        <authorList>
            <person name="Gulla S."/>
            <person name="Colquhoun D.J."/>
            <person name="Olsen A.B."/>
            <person name="Spilsberg B."/>
            <person name="Lagesen K."/>
            <person name="Aakesson C.P."/>
            <person name="Strom S."/>
            <person name="Manji F."/>
            <person name="Birkbeck T.H."/>
            <person name="Nilsen H.K."/>
        </authorList>
    </citation>
    <scope>NUCLEOTIDE SEQUENCE [LARGE SCALE GENOMIC DNA]</scope>
    <source>
        <strain evidence="6 10">VIO11850</strain>
    </source>
</reference>
<dbReference type="PIRSF" id="PIRSF004846">
    <property type="entry name" value="ModA"/>
    <property type="match status" value="1"/>
</dbReference>
<reference evidence="9" key="2">
    <citation type="submission" date="2016-10" db="EMBL/GenBank/DDBJ databases">
        <authorList>
            <person name="Varghese N."/>
            <person name="Submissions S."/>
        </authorList>
    </citation>
    <scope>NUCLEOTIDE SEQUENCE [LARGE SCALE GENOMIC DNA]</scope>
    <source>
        <strain evidence="9">DSM 24204</strain>
    </source>
</reference>
<dbReference type="GO" id="GO:0015689">
    <property type="term" value="P:molybdate ion transport"/>
    <property type="evidence" value="ECO:0007669"/>
    <property type="project" value="InterPro"/>
</dbReference>
<dbReference type="Proteomes" id="UP001224812">
    <property type="component" value="Unassembled WGS sequence"/>
</dbReference>
<keyword evidence="4" id="KW-0500">Molybdenum</keyword>
<evidence type="ECO:0000256" key="4">
    <source>
        <dbReference type="PIRSR" id="PIRSR004846-1"/>
    </source>
</evidence>
<evidence type="ECO:0000313" key="6">
    <source>
        <dbReference type="EMBL" id="MDP8086092.1"/>
    </source>
</evidence>
<dbReference type="NCBIfam" id="TIGR01256">
    <property type="entry name" value="modA"/>
    <property type="match status" value="1"/>
</dbReference>
<evidence type="ECO:0000256" key="1">
    <source>
        <dbReference type="ARBA" id="ARBA00009175"/>
    </source>
</evidence>
<dbReference type="Gene3D" id="3.40.190.10">
    <property type="entry name" value="Periplasmic binding protein-like II"/>
    <property type="match status" value="2"/>
</dbReference>
<reference evidence="8" key="1">
    <citation type="submission" date="2016-10" db="EMBL/GenBank/DDBJ databases">
        <authorList>
            <person name="de Groot N.N."/>
        </authorList>
    </citation>
    <scope>NUCLEOTIDE SEQUENCE [LARGE SCALE GENOMIC DNA]</scope>
    <source>
        <strain evidence="8">DSM 24204</strain>
    </source>
</reference>
<evidence type="ECO:0000256" key="5">
    <source>
        <dbReference type="SAM" id="SignalP"/>
    </source>
</evidence>
<reference evidence="7" key="4">
    <citation type="journal article" date="2023" name="Front. Microbiol.">
        <title>Phylogeography and host specificity of Pasteurellaceae pathogenic to sea-farmed fish in the north-east Atlantic.</title>
        <authorList>
            <person name="Gulla S."/>
            <person name="Colquhoun D.J."/>
            <person name="Olsen A.B."/>
            <person name="Spilsberg B."/>
            <person name="Lagesen K."/>
            <person name="Aakesson C.P."/>
            <person name="Strom S."/>
            <person name="Manji F."/>
            <person name="Birkbeck T.H."/>
            <person name="Nilsen H.K."/>
        </authorList>
    </citation>
    <scope>NUCLEOTIDE SEQUENCE</scope>
    <source>
        <strain evidence="7">98B1</strain>
    </source>
</reference>
<name>A0A1H7YZ70_9PAST</name>
<dbReference type="EMBL" id="JASAVS010000023">
    <property type="protein sequence ID" value="MDP8086092.1"/>
    <property type="molecule type" value="Genomic_DNA"/>
</dbReference>
<feature type="chain" id="PRO_5044559059" evidence="5">
    <location>
        <begin position="20"/>
        <end position="243"/>
    </location>
</feature>
<sequence length="243" mass="27866">MNLKKIVYLLLFFTTNCFADINIAVASNFVPTMQKIVKSYTNVTATKINILSGSSGKHYAQIQYGAPIDLFFSADQKRPNELLKQQKAIRTFTYAIGRLVYWKPQYNGEKTTFEEAVKQKSNHLALANPKYAPYGIAAKETLELLELWKIKQPLYIFGENIAQTYHFVTSGASDTGFVAYSQVKQNKQINENNLWLVPQRYHSLIKQDVAIIHDNKEVQQFLHYFHSKEVQNLILADGYSLND</sequence>
<dbReference type="STRING" id="97481.SAMN05444853_1214"/>
<gene>
    <name evidence="6" type="primary">modA</name>
    <name evidence="6" type="ORF">QJT92_09200</name>
    <name evidence="7" type="ORF">QJU97_10535</name>
    <name evidence="8" type="ORF">SAMN05444853_1214</name>
</gene>